<comment type="subcellular location">
    <subcellularLocation>
        <location evidence="1">Membrane</location>
        <topology evidence="1">Multi-pass membrane protein</topology>
    </subcellularLocation>
</comment>
<keyword evidence="8" id="KW-1185">Reference proteome</keyword>
<dbReference type="EMBL" id="FQXP01000006">
    <property type="protein sequence ID" value="SHH91966.1"/>
    <property type="molecule type" value="Genomic_DNA"/>
</dbReference>
<comment type="similarity">
    <text evidence="2">Belongs to the autoinducer-2 exporter (AI-2E) (TC 2.A.86) family.</text>
</comment>
<dbReference type="InterPro" id="IPR002549">
    <property type="entry name" value="AI-2E-like"/>
</dbReference>
<feature type="transmembrane region" description="Helical" evidence="6">
    <location>
        <begin position="244"/>
        <end position="273"/>
    </location>
</feature>
<accession>A0A1M5WWE2</accession>
<dbReference type="STRING" id="1121306.SAMN02745196_01925"/>
<evidence type="ECO:0000256" key="6">
    <source>
        <dbReference type="SAM" id="Phobius"/>
    </source>
</evidence>
<dbReference type="PANTHER" id="PTHR21716">
    <property type="entry name" value="TRANSMEMBRANE PROTEIN"/>
    <property type="match status" value="1"/>
</dbReference>
<gene>
    <name evidence="7" type="ORF">SAMN02745196_01925</name>
</gene>
<keyword evidence="3 6" id="KW-0812">Transmembrane</keyword>
<feature type="transmembrane region" description="Helical" evidence="6">
    <location>
        <begin position="162"/>
        <end position="180"/>
    </location>
</feature>
<sequence length="349" mass="39584">MGEVLEKLDKYLLFFIIYTFCFIVLFGTIGYTLPFILAFSFALLLRKPTRYLIERLKINRTAACLITNLVFFSIIFGLVAWVIVTFTTETISLAKNSQEYITNHYDEISSFVERVYIWASELIPDINLTFKDNLIGFITKYLGSFMNISGKVLSETLGFLSNIPYCIMVVFFTVMSTYFFSKDMSKGLSRFKIVAKLKNDTTLNIINKVKEMVGGYLFSYFTIIMITFLETLIVFMVLDVRYALILSVICAFFDMLPIVGIAIIYVPVAIVYWLMGSKTIAIGVIIAYALVSIIRQIIEPKLVSSSMGLHPVSVLAAIFIGLKAAGVTGMFFCLFMVVFFKTMREVNVL</sequence>
<dbReference type="GO" id="GO:0016020">
    <property type="term" value="C:membrane"/>
    <property type="evidence" value="ECO:0007669"/>
    <property type="project" value="UniProtKB-SubCell"/>
</dbReference>
<dbReference type="RefSeq" id="WP_072831803.1">
    <property type="nucleotide sequence ID" value="NZ_FQXP01000006.1"/>
</dbReference>
<dbReference type="Pfam" id="PF01594">
    <property type="entry name" value="AI-2E_transport"/>
    <property type="match status" value="1"/>
</dbReference>
<feature type="transmembrane region" description="Helical" evidence="6">
    <location>
        <begin position="217"/>
        <end position="238"/>
    </location>
</feature>
<evidence type="ECO:0000256" key="4">
    <source>
        <dbReference type="ARBA" id="ARBA00022989"/>
    </source>
</evidence>
<protein>
    <submittedName>
        <fullName evidence="7">Sporulation integral membrane protein YtvI</fullName>
    </submittedName>
</protein>
<evidence type="ECO:0000313" key="8">
    <source>
        <dbReference type="Proteomes" id="UP000184526"/>
    </source>
</evidence>
<name>A0A1M5WWE2_9CLOT</name>
<keyword evidence="4 6" id="KW-1133">Transmembrane helix</keyword>
<feature type="transmembrane region" description="Helical" evidence="6">
    <location>
        <begin position="12"/>
        <end position="45"/>
    </location>
</feature>
<dbReference type="NCBIfam" id="TIGR02872">
    <property type="entry name" value="spore_ytvI"/>
    <property type="match status" value="1"/>
</dbReference>
<evidence type="ECO:0000313" key="7">
    <source>
        <dbReference type="EMBL" id="SHH91966.1"/>
    </source>
</evidence>
<feature type="transmembrane region" description="Helical" evidence="6">
    <location>
        <begin position="65"/>
        <end position="84"/>
    </location>
</feature>
<organism evidence="7 8">
    <name type="scientific">Clostridium collagenovorans DSM 3089</name>
    <dbReference type="NCBI Taxonomy" id="1121306"/>
    <lineage>
        <taxon>Bacteria</taxon>
        <taxon>Bacillati</taxon>
        <taxon>Bacillota</taxon>
        <taxon>Clostridia</taxon>
        <taxon>Eubacteriales</taxon>
        <taxon>Clostridiaceae</taxon>
        <taxon>Clostridium</taxon>
    </lineage>
</organism>
<reference evidence="7 8" key="1">
    <citation type="submission" date="2016-11" db="EMBL/GenBank/DDBJ databases">
        <authorList>
            <person name="Jaros S."/>
            <person name="Januszkiewicz K."/>
            <person name="Wedrychowicz H."/>
        </authorList>
    </citation>
    <scope>NUCLEOTIDE SEQUENCE [LARGE SCALE GENOMIC DNA]</scope>
    <source>
        <strain evidence="7 8">DSM 3089</strain>
    </source>
</reference>
<dbReference type="OrthoDB" id="9774361at2"/>
<dbReference type="Proteomes" id="UP000184526">
    <property type="component" value="Unassembled WGS sequence"/>
</dbReference>
<dbReference type="AlphaFoldDB" id="A0A1M5WWE2"/>
<dbReference type="PANTHER" id="PTHR21716:SF68">
    <property type="entry name" value="TRANSPORT PROTEIN YTVI-RELATED"/>
    <property type="match status" value="1"/>
</dbReference>
<evidence type="ECO:0000256" key="2">
    <source>
        <dbReference type="ARBA" id="ARBA00009773"/>
    </source>
</evidence>
<proteinExistence type="inferred from homology"/>
<keyword evidence="5 6" id="KW-0472">Membrane</keyword>
<feature type="transmembrane region" description="Helical" evidence="6">
    <location>
        <begin position="318"/>
        <end position="340"/>
    </location>
</feature>
<dbReference type="InterPro" id="IPR014227">
    <property type="entry name" value="YtvI-like"/>
</dbReference>
<evidence type="ECO:0000256" key="1">
    <source>
        <dbReference type="ARBA" id="ARBA00004141"/>
    </source>
</evidence>
<evidence type="ECO:0000256" key="3">
    <source>
        <dbReference type="ARBA" id="ARBA00022692"/>
    </source>
</evidence>
<dbReference type="GO" id="GO:0055085">
    <property type="term" value="P:transmembrane transport"/>
    <property type="evidence" value="ECO:0007669"/>
    <property type="project" value="TreeGrafter"/>
</dbReference>
<feature type="transmembrane region" description="Helical" evidence="6">
    <location>
        <begin position="280"/>
        <end position="298"/>
    </location>
</feature>
<evidence type="ECO:0000256" key="5">
    <source>
        <dbReference type="ARBA" id="ARBA00023136"/>
    </source>
</evidence>